<name>A0A0B3SPJ4_9RHOB</name>
<dbReference type="EMBL" id="JSUQ01000012">
    <property type="protein sequence ID" value="KHQ52354.1"/>
    <property type="molecule type" value="Genomic_DNA"/>
</dbReference>
<feature type="signal peptide" evidence="1">
    <location>
        <begin position="1"/>
        <end position="20"/>
    </location>
</feature>
<dbReference type="STRING" id="561184.SAMN05216376_102339"/>
<dbReference type="OrthoDB" id="7821598at2"/>
<comment type="caution">
    <text evidence="2">The sequence shown here is derived from an EMBL/GenBank/DDBJ whole genome shotgun (WGS) entry which is preliminary data.</text>
</comment>
<reference evidence="2 3" key="1">
    <citation type="submission" date="2014-10" db="EMBL/GenBank/DDBJ databases">
        <title>Genome sequence of Ponticoccus sp. strain UMTAT08 isolated from clonal culture of toxic dinoflagellate Alexandrium tamiyavanichii.</title>
        <authorList>
            <person name="Gan H.Y."/>
            <person name="Muhd D.-D."/>
            <person name="Mohd Noor M.E."/>
            <person name="Yeong Y.S."/>
            <person name="Usup G."/>
        </authorList>
    </citation>
    <scope>NUCLEOTIDE SEQUENCE [LARGE SCALE GENOMIC DNA]</scope>
    <source>
        <strain evidence="2 3">UMTAT08</strain>
    </source>
</reference>
<feature type="chain" id="PRO_5002099059" evidence="1">
    <location>
        <begin position="21"/>
        <end position="231"/>
    </location>
</feature>
<protein>
    <submittedName>
        <fullName evidence="2">Uncharacterized protein</fullName>
    </submittedName>
</protein>
<gene>
    <name evidence="2" type="ORF">OA50_03372</name>
</gene>
<proteinExistence type="predicted"/>
<evidence type="ECO:0000256" key="1">
    <source>
        <dbReference type="SAM" id="SignalP"/>
    </source>
</evidence>
<sequence length="231" mass="25695">MPFRPALIAFSLFAAASATAEPAPGTVLVYDTMTAVMGDTPDRDEMRLTLLRAPEGLNAFSECRGPTFCMLSLRRGLFQYVRAAYPEAGSFDPSLTYGTDTFDDMEMLQKITVSEQTGGSIFPLVDGKRVTWTETWASDDFNAVYHMSVEQSCCVPADNPLAHSDEVWTLKYTFEEVQSDRVAGGDFTFFYDPELGWWTGSKSVNRSAPSKDDPLRTILIEHRLKAIEAPE</sequence>
<evidence type="ECO:0000313" key="3">
    <source>
        <dbReference type="Proteomes" id="UP000030960"/>
    </source>
</evidence>
<dbReference type="AlphaFoldDB" id="A0A0B3SPJ4"/>
<keyword evidence="3" id="KW-1185">Reference proteome</keyword>
<keyword evidence="1" id="KW-0732">Signal</keyword>
<dbReference type="Proteomes" id="UP000030960">
    <property type="component" value="Unassembled WGS sequence"/>
</dbReference>
<organism evidence="2 3">
    <name type="scientific">Mameliella alba</name>
    <dbReference type="NCBI Taxonomy" id="561184"/>
    <lineage>
        <taxon>Bacteria</taxon>
        <taxon>Pseudomonadati</taxon>
        <taxon>Pseudomonadota</taxon>
        <taxon>Alphaproteobacteria</taxon>
        <taxon>Rhodobacterales</taxon>
        <taxon>Roseobacteraceae</taxon>
        <taxon>Mameliella</taxon>
    </lineage>
</organism>
<evidence type="ECO:0000313" key="2">
    <source>
        <dbReference type="EMBL" id="KHQ52354.1"/>
    </source>
</evidence>
<accession>A0A0B3SPJ4</accession>
<dbReference type="RefSeq" id="WP_043143647.1">
    <property type="nucleotide sequence ID" value="NZ_JSUQ01000012.1"/>
</dbReference>